<dbReference type="InterPro" id="IPR011330">
    <property type="entry name" value="Glyco_hydro/deAcase_b/a-brl"/>
</dbReference>
<evidence type="ECO:0000256" key="2">
    <source>
        <dbReference type="ARBA" id="ARBA00022723"/>
    </source>
</evidence>
<evidence type="ECO:0008006" key="8">
    <source>
        <dbReference type="Google" id="ProtNLM"/>
    </source>
</evidence>
<keyword evidence="7" id="KW-1185">Reference proteome</keyword>
<dbReference type="InterPro" id="IPR006879">
    <property type="entry name" value="YdjC-like"/>
</dbReference>
<keyword evidence="2" id="KW-0479">Metal-binding</keyword>
<evidence type="ECO:0000256" key="5">
    <source>
        <dbReference type="ARBA" id="ARBA00023277"/>
    </source>
</evidence>
<organism evidence="6 7">
    <name type="scientific">Gordoniibacillus kamchatkensis</name>
    <dbReference type="NCBI Taxonomy" id="1590651"/>
    <lineage>
        <taxon>Bacteria</taxon>
        <taxon>Bacillati</taxon>
        <taxon>Bacillota</taxon>
        <taxon>Bacilli</taxon>
        <taxon>Bacillales</taxon>
        <taxon>Paenibacillaceae</taxon>
        <taxon>Gordoniibacillus</taxon>
    </lineage>
</organism>
<evidence type="ECO:0000256" key="4">
    <source>
        <dbReference type="ARBA" id="ARBA00022842"/>
    </source>
</evidence>
<keyword evidence="5" id="KW-0119">Carbohydrate metabolism</keyword>
<sequence>MKTLITRADDCASSRAANLAIARAADAGFIKNVSVMAAGRYVDEAAQLLAKRKDICFGMHMTLNAEWDNVRWGPVSLKAQVPSLVDKDGYFHQDPAWFTENRPAVEEIIAELNAQLDKLARAGFTISYVDSHMRPERYVEGLPQELDRWIAEKGLINHNFFYNRLPQNDDFASVPGLFEQVLARLGDGQYFFLSHPAVYSQEMAACGNAKVDGEQLARGRDREADFLASPDTLAICERCGFRPIRYDEAVPL</sequence>
<dbReference type="RefSeq" id="WP_041052017.1">
    <property type="nucleotide sequence ID" value="NZ_JXAK01000079.1"/>
</dbReference>
<evidence type="ECO:0000256" key="3">
    <source>
        <dbReference type="ARBA" id="ARBA00022801"/>
    </source>
</evidence>
<dbReference type="PANTHER" id="PTHR31609:SF1">
    <property type="entry name" value="CARBOHYDRATE DEACETYLASE"/>
    <property type="match status" value="1"/>
</dbReference>
<proteinExistence type="predicted"/>
<gene>
    <name evidence="6" type="ORF">SD70_28895</name>
</gene>
<dbReference type="PANTHER" id="PTHR31609">
    <property type="entry name" value="YDJC DEACETYLASE FAMILY MEMBER"/>
    <property type="match status" value="1"/>
</dbReference>
<accession>A0ABR5AAP7</accession>
<name>A0ABR5AAP7_9BACL</name>
<dbReference type="SUPFAM" id="SSF88713">
    <property type="entry name" value="Glycoside hydrolase/deacetylase"/>
    <property type="match status" value="1"/>
</dbReference>
<dbReference type="EMBL" id="JXAK01000079">
    <property type="protein sequence ID" value="KIL38057.1"/>
    <property type="molecule type" value="Genomic_DNA"/>
</dbReference>
<keyword evidence="4" id="KW-0460">Magnesium</keyword>
<keyword evidence="3" id="KW-0378">Hydrolase</keyword>
<comment type="caution">
    <text evidence="6">The sequence shown here is derived from an EMBL/GenBank/DDBJ whole genome shotgun (WGS) entry which is preliminary data.</text>
</comment>
<dbReference type="Proteomes" id="UP000031967">
    <property type="component" value="Unassembled WGS sequence"/>
</dbReference>
<dbReference type="Gene3D" id="3.20.20.370">
    <property type="entry name" value="Glycoside hydrolase/deacetylase"/>
    <property type="match status" value="1"/>
</dbReference>
<comment type="cofactor">
    <cofactor evidence="1">
        <name>Mg(2+)</name>
        <dbReference type="ChEBI" id="CHEBI:18420"/>
    </cofactor>
</comment>
<evidence type="ECO:0000313" key="6">
    <source>
        <dbReference type="EMBL" id="KIL38057.1"/>
    </source>
</evidence>
<dbReference type="Pfam" id="PF04794">
    <property type="entry name" value="YdjC"/>
    <property type="match status" value="1"/>
</dbReference>
<reference evidence="6 7" key="1">
    <citation type="submission" date="2014-12" db="EMBL/GenBank/DDBJ databases">
        <title>Draft genome sequence of Paenibacillus kamchatkensis strain B-2647.</title>
        <authorList>
            <person name="Karlyshev A.V."/>
            <person name="Kudryashova E.B."/>
        </authorList>
    </citation>
    <scope>NUCLEOTIDE SEQUENCE [LARGE SCALE GENOMIC DNA]</scope>
    <source>
        <strain evidence="6 7">VKM B-2647</strain>
    </source>
</reference>
<protein>
    <recommendedName>
        <fullName evidence="8">ChbG/HpnK family deacetylase</fullName>
    </recommendedName>
</protein>
<evidence type="ECO:0000256" key="1">
    <source>
        <dbReference type="ARBA" id="ARBA00001946"/>
    </source>
</evidence>
<evidence type="ECO:0000313" key="7">
    <source>
        <dbReference type="Proteomes" id="UP000031967"/>
    </source>
</evidence>